<name>A0A7J8XL81_GOSAI</name>
<accession>A0A7J8XL81</accession>
<sequence length="27" mass="3132">MWRFQLGSSTRDMDSHWICTSTCIVAV</sequence>
<organism evidence="1 2">
    <name type="scientific">Gossypium aridum</name>
    <name type="common">American cotton</name>
    <name type="synonym">Erioxylum aridum</name>
    <dbReference type="NCBI Taxonomy" id="34290"/>
    <lineage>
        <taxon>Eukaryota</taxon>
        <taxon>Viridiplantae</taxon>
        <taxon>Streptophyta</taxon>
        <taxon>Embryophyta</taxon>
        <taxon>Tracheophyta</taxon>
        <taxon>Spermatophyta</taxon>
        <taxon>Magnoliopsida</taxon>
        <taxon>eudicotyledons</taxon>
        <taxon>Gunneridae</taxon>
        <taxon>Pentapetalae</taxon>
        <taxon>rosids</taxon>
        <taxon>malvids</taxon>
        <taxon>Malvales</taxon>
        <taxon>Malvaceae</taxon>
        <taxon>Malvoideae</taxon>
        <taxon>Gossypium</taxon>
    </lineage>
</organism>
<proteinExistence type="predicted"/>
<dbReference type="EMBL" id="JABFAA010000007">
    <property type="protein sequence ID" value="MBA0687509.1"/>
    <property type="molecule type" value="Genomic_DNA"/>
</dbReference>
<reference evidence="1 2" key="1">
    <citation type="journal article" date="2019" name="Genome Biol. Evol.">
        <title>Insights into the evolution of the New World diploid cottons (Gossypium, subgenus Houzingenia) based on genome sequencing.</title>
        <authorList>
            <person name="Grover C.E."/>
            <person name="Arick M.A. 2nd"/>
            <person name="Thrash A."/>
            <person name="Conover J.L."/>
            <person name="Sanders W.S."/>
            <person name="Peterson D.G."/>
            <person name="Frelichowski J.E."/>
            <person name="Scheffler J.A."/>
            <person name="Scheffler B.E."/>
            <person name="Wendel J.F."/>
        </authorList>
    </citation>
    <scope>NUCLEOTIDE SEQUENCE [LARGE SCALE GENOMIC DNA]</scope>
    <source>
        <strain evidence="1">185</strain>
        <tissue evidence="1">Leaf</tissue>
    </source>
</reference>
<evidence type="ECO:0000313" key="1">
    <source>
        <dbReference type="EMBL" id="MBA0687509.1"/>
    </source>
</evidence>
<dbReference type="AlphaFoldDB" id="A0A7J8XL81"/>
<comment type="caution">
    <text evidence="1">The sequence shown here is derived from an EMBL/GenBank/DDBJ whole genome shotgun (WGS) entry which is preliminary data.</text>
</comment>
<protein>
    <submittedName>
        <fullName evidence="1">Uncharacterized protein</fullName>
    </submittedName>
</protein>
<evidence type="ECO:0000313" key="2">
    <source>
        <dbReference type="Proteomes" id="UP000593577"/>
    </source>
</evidence>
<gene>
    <name evidence="1" type="ORF">Goari_015039</name>
</gene>
<keyword evidence="2" id="KW-1185">Reference proteome</keyword>
<dbReference type="Proteomes" id="UP000593577">
    <property type="component" value="Unassembled WGS sequence"/>
</dbReference>